<keyword evidence="6" id="KW-1185">Reference proteome</keyword>
<evidence type="ECO:0000313" key="6">
    <source>
        <dbReference type="Proteomes" id="UP000053958"/>
    </source>
</evidence>
<feature type="region of interest" description="Disordered" evidence="4">
    <location>
        <begin position="717"/>
        <end position="770"/>
    </location>
</feature>
<proteinExistence type="inferred from homology"/>
<organism evidence="5 6">
    <name type="scientific">Rasamsonia emersonii (strain ATCC 16479 / CBS 393.64 / IMI 116815)</name>
    <dbReference type="NCBI Taxonomy" id="1408163"/>
    <lineage>
        <taxon>Eukaryota</taxon>
        <taxon>Fungi</taxon>
        <taxon>Dikarya</taxon>
        <taxon>Ascomycota</taxon>
        <taxon>Pezizomycotina</taxon>
        <taxon>Eurotiomycetes</taxon>
        <taxon>Eurotiomycetidae</taxon>
        <taxon>Eurotiales</taxon>
        <taxon>Trichocomaceae</taxon>
        <taxon>Rasamsonia</taxon>
    </lineage>
</organism>
<feature type="compositionally biased region" description="Low complexity" evidence="4">
    <location>
        <begin position="717"/>
        <end position="727"/>
    </location>
</feature>
<keyword evidence="2 3" id="KW-0808">Transferase</keyword>
<dbReference type="InterPro" id="IPR036969">
    <property type="entry name" value="Citrate_synthase_sf"/>
</dbReference>
<evidence type="ECO:0000256" key="3">
    <source>
        <dbReference type="RuleBase" id="RU000441"/>
    </source>
</evidence>
<dbReference type="SUPFAM" id="SSF48256">
    <property type="entry name" value="Citrate synthase"/>
    <property type="match status" value="1"/>
</dbReference>
<dbReference type="GO" id="GO:0046912">
    <property type="term" value="F:acyltransferase activity, acyl groups converted into alkyl on transfer"/>
    <property type="evidence" value="ECO:0007669"/>
    <property type="project" value="InterPro"/>
</dbReference>
<feature type="compositionally biased region" description="Gly residues" evidence="4">
    <location>
        <begin position="248"/>
        <end position="259"/>
    </location>
</feature>
<feature type="region of interest" description="Disordered" evidence="4">
    <location>
        <begin position="103"/>
        <end position="262"/>
    </location>
</feature>
<dbReference type="GO" id="GO:0006099">
    <property type="term" value="P:tricarboxylic acid cycle"/>
    <property type="evidence" value="ECO:0007669"/>
    <property type="project" value="TreeGrafter"/>
</dbReference>
<dbReference type="OrthoDB" id="435022at2759"/>
<feature type="compositionally biased region" description="Basic and acidic residues" evidence="4">
    <location>
        <begin position="232"/>
        <end position="246"/>
    </location>
</feature>
<dbReference type="GO" id="GO:0005759">
    <property type="term" value="C:mitochondrial matrix"/>
    <property type="evidence" value="ECO:0007669"/>
    <property type="project" value="TreeGrafter"/>
</dbReference>
<dbReference type="PANTHER" id="PTHR11739">
    <property type="entry name" value="CITRATE SYNTHASE"/>
    <property type="match status" value="1"/>
</dbReference>
<protein>
    <recommendedName>
        <fullName evidence="3">Citrate synthase</fullName>
    </recommendedName>
</protein>
<dbReference type="InterPro" id="IPR016142">
    <property type="entry name" value="Citrate_synth-like_lrg_a-sub"/>
</dbReference>
<dbReference type="PANTHER" id="PTHR11739:SF4">
    <property type="entry name" value="CITRATE SYNTHASE, PEROXISOMAL"/>
    <property type="match status" value="1"/>
</dbReference>
<dbReference type="PRINTS" id="PR00143">
    <property type="entry name" value="CITRTSNTHASE"/>
</dbReference>
<comment type="similarity">
    <text evidence="1 3">Belongs to the citrate synthase family.</text>
</comment>
<dbReference type="Pfam" id="PF00285">
    <property type="entry name" value="Citrate_synt"/>
    <property type="match status" value="1"/>
</dbReference>
<dbReference type="RefSeq" id="XP_013332290.1">
    <property type="nucleotide sequence ID" value="XM_013476836.1"/>
</dbReference>
<evidence type="ECO:0000256" key="4">
    <source>
        <dbReference type="SAM" id="MobiDB-lite"/>
    </source>
</evidence>
<evidence type="ECO:0000313" key="5">
    <source>
        <dbReference type="EMBL" id="KKA25678.1"/>
    </source>
</evidence>
<dbReference type="InterPro" id="IPR002020">
    <property type="entry name" value="Citrate_synthase"/>
</dbReference>
<dbReference type="InterPro" id="IPR016143">
    <property type="entry name" value="Citrate_synth-like_sm_a-sub"/>
</dbReference>
<evidence type="ECO:0000256" key="1">
    <source>
        <dbReference type="ARBA" id="ARBA00010566"/>
    </source>
</evidence>
<sequence>MTTKTAPDGTRVQLSSDEVRQVADVSRWFDNEIKIPSQAQTLLEHMPAWCRMRDSAPSKSGRIRVSATCASSSSPHRRIPHTPKSCRVCRLARPFWTLAAVSGRTSANCSSTAPRRPGLCTESTSNRPSSSWATSCSVTPTPSKPLSSRPTSSSPSSSPQSGADPRPVRHRERAEPLPPVPSGGPENRGPPSGRPDETGVRGHDRRSSGGRDPGSRGAWTGPGDGGVCAQPRELDSLLGGDRRRDGQPLGGPGVGGGTAGACQATGVDDPAIMSDGHYLHVLDTRTRQTYQLPIYRNTIRGSDLARIQAPPEECHATESMYNHTGLRLFDPGFENVAAMESSITFTDGHANPPALEYRGYTFSELGRTCDFEDMTYLMIWGHKPSPEEKLTLRRRLGQACLNVPPVVVNVIQSFPRSTPFYPMLLAGLAAYIGAYPTAIPAVAGRNLYQGKMDSSDEAIVQSLAAYAVVLAIAYCHRQELEFQPADPEAPFLNNIFRFLHLGADPAVIAFIGHIWVQGCDHEMNNSAAALLHAASALADPLSCVMSALTSSYGLRHFGAADSIYRVMKDIGSPKNVATFLAAAKARGERIPGVGHRVYKSSKDPRTEPMKKLLQGLKEKGLEDPLVEIAYEIERQVTVDPYFLERHLHVNIDLYWPFGYTALGIPSDAVLPLFLASRMVGLMAHWREAMNQQMKMWRPQQLFVGERAQTKARAAAAAAASNSTATNAITQRVPEGDEPQHNEKTDGHYSEEQPDQKNLDQNENQGGYDFTGIKTVASQLLDR</sequence>
<name>A0A0F4Z739_RASE3</name>
<feature type="compositionally biased region" description="Polar residues" evidence="4">
    <location>
        <begin position="121"/>
        <end position="138"/>
    </location>
</feature>
<comment type="caution">
    <text evidence="5">The sequence shown here is derived from an EMBL/GenBank/DDBJ whole genome shotgun (WGS) entry which is preliminary data.</text>
</comment>
<dbReference type="STRING" id="1408163.A0A0F4Z739"/>
<feature type="compositionally biased region" description="Basic and acidic residues" evidence="4">
    <location>
        <begin position="733"/>
        <end position="759"/>
    </location>
</feature>
<dbReference type="GeneID" id="25312373"/>
<dbReference type="GO" id="GO:0005975">
    <property type="term" value="P:carbohydrate metabolic process"/>
    <property type="evidence" value="ECO:0007669"/>
    <property type="project" value="TreeGrafter"/>
</dbReference>
<feature type="compositionally biased region" description="Polar residues" evidence="4">
    <location>
        <begin position="103"/>
        <end position="113"/>
    </location>
</feature>
<dbReference type="EMBL" id="LASV01000015">
    <property type="protein sequence ID" value="KKA25678.1"/>
    <property type="molecule type" value="Genomic_DNA"/>
</dbReference>
<reference evidence="5 6" key="1">
    <citation type="submission" date="2015-04" db="EMBL/GenBank/DDBJ databases">
        <authorList>
            <person name="Heijne W.H."/>
            <person name="Fedorova N.D."/>
            <person name="Nierman W.C."/>
            <person name="Vollebregt A.W."/>
            <person name="Zhao Z."/>
            <person name="Wu L."/>
            <person name="Kumar M."/>
            <person name="Stam H."/>
            <person name="van den Berg M.A."/>
            <person name="Pel H.J."/>
        </authorList>
    </citation>
    <scope>NUCLEOTIDE SEQUENCE [LARGE SCALE GENOMIC DNA]</scope>
    <source>
        <strain evidence="5 6">CBS 393.64</strain>
    </source>
</reference>
<feature type="compositionally biased region" description="Low complexity" evidence="4">
    <location>
        <begin position="139"/>
        <end position="161"/>
    </location>
</feature>
<gene>
    <name evidence="5" type="ORF">T310_0318</name>
</gene>
<dbReference type="Proteomes" id="UP000053958">
    <property type="component" value="Unassembled WGS sequence"/>
</dbReference>
<accession>A0A0F4Z739</accession>
<feature type="compositionally biased region" description="Basic and acidic residues" evidence="4">
    <location>
        <begin position="194"/>
        <end position="209"/>
    </location>
</feature>
<dbReference type="Gene3D" id="1.10.230.10">
    <property type="entry name" value="Cytochrome P450-Terp, domain 2"/>
    <property type="match status" value="1"/>
</dbReference>
<evidence type="ECO:0000256" key="2">
    <source>
        <dbReference type="ARBA" id="ARBA00022679"/>
    </source>
</evidence>
<dbReference type="Gene3D" id="1.10.580.10">
    <property type="entry name" value="Citrate Synthase, domain 1"/>
    <property type="match status" value="1"/>
</dbReference>
<dbReference type="AlphaFoldDB" id="A0A0F4Z739"/>